<organism evidence="3 4">
    <name type="scientific">Tetragonisca angustula</name>
    <dbReference type="NCBI Taxonomy" id="166442"/>
    <lineage>
        <taxon>Eukaryota</taxon>
        <taxon>Metazoa</taxon>
        <taxon>Ecdysozoa</taxon>
        <taxon>Arthropoda</taxon>
        <taxon>Hexapoda</taxon>
        <taxon>Insecta</taxon>
        <taxon>Pterygota</taxon>
        <taxon>Neoptera</taxon>
        <taxon>Endopterygota</taxon>
        <taxon>Hymenoptera</taxon>
        <taxon>Apocrita</taxon>
        <taxon>Aculeata</taxon>
        <taxon>Apoidea</taxon>
        <taxon>Anthophila</taxon>
        <taxon>Apidae</taxon>
        <taxon>Tetragonisca</taxon>
    </lineage>
</organism>
<dbReference type="Pfam" id="PF04969">
    <property type="entry name" value="CS"/>
    <property type="match status" value="1"/>
</dbReference>
<feature type="domain" description="CS" evidence="2">
    <location>
        <begin position="4"/>
        <end position="88"/>
    </location>
</feature>
<reference evidence="3 4" key="1">
    <citation type="submission" date="2024-05" db="EMBL/GenBank/DDBJ databases">
        <title>The nuclear and mitochondrial genome assemblies of Tetragonisca angustula (Apidae: Meliponini), a tiny yet remarkable pollinator in the Neotropics.</title>
        <authorList>
            <person name="Ferrari R."/>
            <person name="Ricardo P.C."/>
            <person name="Dias F.C."/>
            <person name="Araujo N.S."/>
            <person name="Soares D.O."/>
            <person name="Zhou Q.-S."/>
            <person name="Zhu C.-D."/>
            <person name="Coutinho L."/>
            <person name="Airas M.C."/>
            <person name="Batista T.M."/>
        </authorList>
    </citation>
    <scope>NUCLEOTIDE SEQUENCE [LARGE SCALE GENOMIC DNA]</scope>
    <source>
        <strain evidence="3">ASF017062</strain>
        <tissue evidence="3">Abdomen</tissue>
    </source>
</reference>
<dbReference type="AlphaFoldDB" id="A0AAW1A7V8"/>
<evidence type="ECO:0000256" key="1">
    <source>
        <dbReference type="SAM" id="Coils"/>
    </source>
</evidence>
<dbReference type="Gene3D" id="1.25.40.10">
    <property type="entry name" value="Tetratricopeptide repeat domain"/>
    <property type="match status" value="1"/>
</dbReference>
<dbReference type="SUPFAM" id="SSF48452">
    <property type="entry name" value="TPR-like"/>
    <property type="match status" value="1"/>
</dbReference>
<keyword evidence="4" id="KW-1185">Reference proteome</keyword>
<dbReference type="GO" id="GO:0036159">
    <property type="term" value="P:inner dynein arm assembly"/>
    <property type="evidence" value="ECO:0007669"/>
    <property type="project" value="TreeGrafter"/>
</dbReference>
<protein>
    <recommendedName>
        <fullName evidence="2">CS domain-containing protein</fullName>
    </recommendedName>
</protein>
<evidence type="ECO:0000313" key="3">
    <source>
        <dbReference type="EMBL" id="KAK9306000.1"/>
    </source>
</evidence>
<dbReference type="GO" id="GO:0003341">
    <property type="term" value="P:cilium movement"/>
    <property type="evidence" value="ECO:0007669"/>
    <property type="project" value="TreeGrafter"/>
</dbReference>
<dbReference type="GO" id="GO:0036158">
    <property type="term" value="P:outer dynein arm assembly"/>
    <property type="evidence" value="ECO:0007669"/>
    <property type="project" value="TreeGrafter"/>
</dbReference>
<name>A0AAW1A7V8_9HYME</name>
<dbReference type="InterPro" id="IPR011990">
    <property type="entry name" value="TPR-like_helical_dom_sf"/>
</dbReference>
<dbReference type="SMART" id="SM00028">
    <property type="entry name" value="TPR"/>
    <property type="match status" value="3"/>
</dbReference>
<evidence type="ECO:0000313" key="4">
    <source>
        <dbReference type="Proteomes" id="UP001432146"/>
    </source>
</evidence>
<dbReference type="SUPFAM" id="SSF49764">
    <property type="entry name" value="HSP20-like chaperones"/>
    <property type="match status" value="1"/>
</dbReference>
<sequence>MPAIIIKDFSWRQTSEFVILNVPLKSHPKKVDLFIIDNYLKISFPPFILELFLWANIVEKESKCILTEQEAIITLRKANISLKWPTLEVQDINNDFKQDCRAQALEHAQKLAEEKIKLKSEKRQHLQKEAVKEQISVNTATLNKIDAIRDTQRKEAMLEFEDWRLKTEVPLFSNIEGKIQENRKAYKPPLKWFKNDNRLKSRLITKEEIFNSNGTIKESISKTIDKVQLVNTNQETNLQIKISEKKDDFLINKNDTSCSEDSDSNSDVEKAINKKNLDMVYEKEQKRRPGLEAVKAAIEGNILKKNNIFEESSKSVPLPRKTGTINITFSERKFPTPARESSHVEEQEWLQKQAEARRKIGFDAEDLRPEERDPQWLKDKGDDFFKVGNYLAAISAYTYGIKISDKMASLYVNRSAAHYALGNYYRCVEDCSKALELMEPKCESNRESRARCHARRGAALCKLSAPQHGIPELEVALELTPKNESIKHDVLAAKQYFNIKD</sequence>
<dbReference type="Gene3D" id="2.60.40.790">
    <property type="match status" value="1"/>
</dbReference>
<dbReference type="InterPro" id="IPR052004">
    <property type="entry name" value="Dynein_assembly_factor_4"/>
</dbReference>
<comment type="caution">
    <text evidence="3">The sequence shown here is derived from an EMBL/GenBank/DDBJ whole genome shotgun (WGS) entry which is preliminary data.</text>
</comment>
<dbReference type="PANTHER" id="PTHR46492:SF1">
    <property type="entry name" value="DYNEIN AXONEMAL ASSEMBLY FACTOR 4"/>
    <property type="match status" value="1"/>
</dbReference>
<dbReference type="InterPro" id="IPR008978">
    <property type="entry name" value="HSP20-like_chaperone"/>
</dbReference>
<accession>A0AAW1A7V8</accession>
<dbReference type="EMBL" id="JAWNGG020000046">
    <property type="protein sequence ID" value="KAK9306000.1"/>
    <property type="molecule type" value="Genomic_DNA"/>
</dbReference>
<feature type="coiled-coil region" evidence="1">
    <location>
        <begin position="101"/>
        <end position="129"/>
    </location>
</feature>
<keyword evidence="1" id="KW-0175">Coiled coil</keyword>
<evidence type="ECO:0000259" key="2">
    <source>
        <dbReference type="PROSITE" id="PS51203"/>
    </source>
</evidence>
<dbReference type="InterPro" id="IPR019734">
    <property type="entry name" value="TPR_rpt"/>
</dbReference>
<proteinExistence type="predicted"/>
<dbReference type="PROSITE" id="PS51203">
    <property type="entry name" value="CS"/>
    <property type="match status" value="1"/>
</dbReference>
<dbReference type="PANTHER" id="PTHR46492">
    <property type="entry name" value="DYNEIN ASSEMBLY FACTOR 4, AXONEMAL"/>
    <property type="match status" value="1"/>
</dbReference>
<dbReference type="Proteomes" id="UP001432146">
    <property type="component" value="Unassembled WGS sequence"/>
</dbReference>
<dbReference type="InterPro" id="IPR007052">
    <property type="entry name" value="CS_dom"/>
</dbReference>
<gene>
    <name evidence="3" type="ORF">QLX08_003225</name>
</gene>